<gene>
    <name evidence="6" type="primary">Aste57867_24794</name>
    <name evidence="5" type="ORF">As57867_024716</name>
    <name evidence="6" type="ORF">ASTE57867_24794</name>
</gene>
<dbReference type="Gene3D" id="3.40.50.1820">
    <property type="entry name" value="alpha/beta hydrolase"/>
    <property type="match status" value="1"/>
</dbReference>
<accession>A0A485LS12</accession>
<dbReference type="InterPro" id="IPR029058">
    <property type="entry name" value="AB_hydrolase_fold"/>
</dbReference>
<evidence type="ECO:0000256" key="3">
    <source>
        <dbReference type="SAM" id="Phobius"/>
    </source>
</evidence>
<keyword evidence="3" id="KW-0472">Membrane</keyword>
<dbReference type="Pfam" id="PF00561">
    <property type="entry name" value="Abhydrolase_1"/>
    <property type="match status" value="1"/>
</dbReference>
<sequence>MTTATSIVSKSAIVAFLMSFREWKKYHFILFILNYLHYYWAASKPTLFYQKTPITQHLLNNCSLLVEKYHPTWYLFNGHLQTLFLALGNRFPVVQYRREHVHLTDGGLVSLDWAVPPTMDDVLRQHNHPTVLLLHGHCGGSWENYMRNAADKLLHEGWRVVVMNARGCSKTPVLTARIFNGADTGDIREVVAHLRRKHVPSAPLLAVGFSLGSNLLVKYLGQEGERCPLNAAVSVGNPFDAMEIYRHLNDSAMTYHVYYRAMTKKFLKLFFEESNVHEHIADKHPTVDMCAMKECSFMWDVDHLMTLKVFGYKSVSEYYRDCSSTPYIQHVRIPLLCLSAKDDPVCVHSAIPIDDCLANDKIVLAITDRGGHLGFFTGNNVFSYPETWSSHVVAQFCNAVVDAVSSDEVIAVQETHETKLRPHGSAMDTKASAERPPAPPVTSMSPSRMQPPMSPLRIQPGFHDPVIDEVVLCDGVPMHQVFSVGAAFAGAYLVYSKMDHVVGRWWWC</sequence>
<keyword evidence="3" id="KW-1133">Transmembrane helix</keyword>
<dbReference type="PROSITE" id="PS01133">
    <property type="entry name" value="UPF0017"/>
    <property type="match status" value="1"/>
</dbReference>
<dbReference type="GO" id="GO:0034338">
    <property type="term" value="F:short-chain carboxylesterase activity"/>
    <property type="evidence" value="ECO:0007669"/>
    <property type="project" value="TreeGrafter"/>
</dbReference>
<dbReference type="OrthoDB" id="75421at2759"/>
<dbReference type="Proteomes" id="UP000332933">
    <property type="component" value="Unassembled WGS sequence"/>
</dbReference>
<reference evidence="6 7" key="1">
    <citation type="submission" date="2019-03" db="EMBL/GenBank/DDBJ databases">
        <authorList>
            <person name="Gaulin E."/>
            <person name="Dumas B."/>
        </authorList>
    </citation>
    <scope>NUCLEOTIDE SEQUENCE [LARGE SCALE GENOMIC DNA]</scope>
    <source>
        <strain evidence="6">CBS 568.67</strain>
    </source>
</reference>
<feature type="domain" description="AB hydrolase-1" evidence="4">
    <location>
        <begin position="129"/>
        <end position="237"/>
    </location>
</feature>
<evidence type="ECO:0000256" key="2">
    <source>
        <dbReference type="SAM" id="MobiDB-lite"/>
    </source>
</evidence>
<dbReference type="AlphaFoldDB" id="A0A485LS12"/>
<keyword evidence="7" id="KW-1185">Reference proteome</keyword>
<keyword evidence="3" id="KW-0812">Transmembrane</keyword>
<dbReference type="InterPro" id="IPR050960">
    <property type="entry name" value="AB_hydrolase_4_sf"/>
</dbReference>
<dbReference type="InterPro" id="IPR000073">
    <property type="entry name" value="AB_hydrolase_1"/>
</dbReference>
<feature type="transmembrane region" description="Helical" evidence="3">
    <location>
        <begin position="26"/>
        <end position="42"/>
    </location>
</feature>
<dbReference type="InterPro" id="IPR000952">
    <property type="entry name" value="AB_hydrolase_4_CS"/>
</dbReference>
<dbReference type="PANTHER" id="PTHR10794:SF84">
    <property type="entry name" value="ESTERASE_LIPASE_THIOESTERASE FAMILY PROTEIN"/>
    <property type="match status" value="1"/>
</dbReference>
<feature type="region of interest" description="Disordered" evidence="2">
    <location>
        <begin position="421"/>
        <end position="451"/>
    </location>
</feature>
<protein>
    <submittedName>
        <fullName evidence="6">Aste57867_24794 protein</fullName>
    </submittedName>
</protein>
<proteinExistence type="inferred from homology"/>
<name>A0A485LS12_9STRA</name>
<dbReference type="EMBL" id="CAADRA010007477">
    <property type="protein sequence ID" value="VFU01429.1"/>
    <property type="molecule type" value="Genomic_DNA"/>
</dbReference>
<reference evidence="5" key="2">
    <citation type="submission" date="2019-06" db="EMBL/GenBank/DDBJ databases">
        <title>Genomics analysis of Aphanomyces spp. identifies a new class of oomycete effector associated with host adaptation.</title>
        <authorList>
            <person name="Gaulin E."/>
        </authorList>
    </citation>
    <scope>NUCLEOTIDE SEQUENCE</scope>
    <source>
        <strain evidence="5">CBS 578.67</strain>
    </source>
</reference>
<dbReference type="PANTHER" id="PTHR10794">
    <property type="entry name" value="ABHYDROLASE DOMAIN-CONTAINING PROTEIN"/>
    <property type="match status" value="1"/>
</dbReference>
<dbReference type="EMBL" id="VJMH01007451">
    <property type="protein sequence ID" value="KAF0683106.1"/>
    <property type="molecule type" value="Genomic_DNA"/>
</dbReference>
<evidence type="ECO:0000256" key="1">
    <source>
        <dbReference type="ARBA" id="ARBA00010884"/>
    </source>
</evidence>
<comment type="similarity">
    <text evidence="1">Belongs to the AB hydrolase superfamily. AB hydrolase 4 family.</text>
</comment>
<dbReference type="SUPFAM" id="SSF53474">
    <property type="entry name" value="alpha/beta-Hydrolases"/>
    <property type="match status" value="1"/>
</dbReference>
<dbReference type="GO" id="GO:0047372">
    <property type="term" value="F:monoacylglycerol lipase activity"/>
    <property type="evidence" value="ECO:0007669"/>
    <property type="project" value="TreeGrafter"/>
</dbReference>
<evidence type="ECO:0000313" key="7">
    <source>
        <dbReference type="Proteomes" id="UP000332933"/>
    </source>
</evidence>
<evidence type="ECO:0000313" key="5">
    <source>
        <dbReference type="EMBL" id="KAF0683106.1"/>
    </source>
</evidence>
<evidence type="ECO:0000313" key="6">
    <source>
        <dbReference type="EMBL" id="VFU01429.1"/>
    </source>
</evidence>
<evidence type="ECO:0000259" key="4">
    <source>
        <dbReference type="Pfam" id="PF00561"/>
    </source>
</evidence>
<organism evidence="6 7">
    <name type="scientific">Aphanomyces stellatus</name>
    <dbReference type="NCBI Taxonomy" id="120398"/>
    <lineage>
        <taxon>Eukaryota</taxon>
        <taxon>Sar</taxon>
        <taxon>Stramenopiles</taxon>
        <taxon>Oomycota</taxon>
        <taxon>Saprolegniomycetes</taxon>
        <taxon>Saprolegniales</taxon>
        <taxon>Verrucalvaceae</taxon>
        <taxon>Aphanomyces</taxon>
    </lineage>
</organism>